<organism evidence="3 4">
    <name type="scientific">Chelativorans petroleitrophicus</name>
    <dbReference type="NCBI Taxonomy" id="2975484"/>
    <lineage>
        <taxon>Bacteria</taxon>
        <taxon>Pseudomonadati</taxon>
        <taxon>Pseudomonadota</taxon>
        <taxon>Alphaproteobacteria</taxon>
        <taxon>Hyphomicrobiales</taxon>
        <taxon>Phyllobacteriaceae</taxon>
        <taxon>Chelativorans</taxon>
    </lineage>
</organism>
<dbReference type="EMBL" id="JAODNV010000035">
    <property type="protein sequence ID" value="MCT8992269.1"/>
    <property type="molecule type" value="Genomic_DNA"/>
</dbReference>
<evidence type="ECO:0000259" key="2">
    <source>
        <dbReference type="Pfam" id="PF13439"/>
    </source>
</evidence>
<accession>A0A9X3B0W5</accession>
<dbReference type="AlphaFoldDB" id="A0A9X3B0W5"/>
<dbReference type="RefSeq" id="WP_261517215.1">
    <property type="nucleotide sequence ID" value="NZ_JAODNV010000035.1"/>
</dbReference>
<dbReference type="Pfam" id="PF00534">
    <property type="entry name" value="Glycos_transf_1"/>
    <property type="match status" value="1"/>
</dbReference>
<name>A0A9X3B0W5_9HYPH</name>
<evidence type="ECO:0000313" key="3">
    <source>
        <dbReference type="EMBL" id="MCT8992269.1"/>
    </source>
</evidence>
<dbReference type="InterPro" id="IPR001296">
    <property type="entry name" value="Glyco_trans_1"/>
</dbReference>
<comment type="caution">
    <text evidence="3">The sequence shown here is derived from an EMBL/GenBank/DDBJ whole genome shotgun (WGS) entry which is preliminary data.</text>
</comment>
<evidence type="ECO:0000259" key="1">
    <source>
        <dbReference type="Pfam" id="PF00534"/>
    </source>
</evidence>
<feature type="domain" description="Glycosyl transferase family 1" evidence="1">
    <location>
        <begin position="194"/>
        <end position="348"/>
    </location>
</feature>
<reference evidence="3" key="1">
    <citation type="submission" date="2022-08" db="EMBL/GenBank/DDBJ databases">
        <title>Chelativorans sichuanense sp. nov., a paraffin oil-degrading bacterium isolated from a mixture of oil-based drill cuttings and paddy soil.</title>
        <authorList>
            <person name="Yu J."/>
            <person name="Liu H."/>
            <person name="Chen Q."/>
        </authorList>
    </citation>
    <scope>NUCLEOTIDE SEQUENCE</scope>
    <source>
        <strain evidence="3">SCAU 2101</strain>
    </source>
</reference>
<dbReference type="InterPro" id="IPR028098">
    <property type="entry name" value="Glyco_trans_4-like_N"/>
</dbReference>
<sequence>MKICFVIPSLNSGGAERVAVTLARNLAKTDSVVLVTLDGGSRDFYSVPDNVERIALDRLRPSPGFVSAIFNNLAIVRDLRRIILSEKADVVLGFMPTCNILSGLAAAGTRCIAIGSEHNYPPCLPLGVAWTFLRRIIYPRLGAVTALTAQTGDWLRLHTGCRGVPIIPNPISFPLPIERNASIIPPAPILQELGGELLLLAVGRLTPQKGFDLLLPAFSKLHAKFPEWRLVILGEGPDREQLLDQIEELGLEDAVALPGVVGNLGDWFSAADVYVMSSRFEGFGNTLAEALCYGLPSVSFDCPFGPRDIIRDGIDGILVRPNDIDALAAALETVMGNEILRANMSSRAVEARSRFSEVHISDRWRSLFVGLLPERELRN</sequence>
<evidence type="ECO:0000313" key="4">
    <source>
        <dbReference type="Proteomes" id="UP001149009"/>
    </source>
</evidence>
<dbReference type="CDD" id="cd03820">
    <property type="entry name" value="GT4_AmsD-like"/>
    <property type="match status" value="1"/>
</dbReference>
<feature type="domain" description="Glycosyltransferase subfamily 4-like N-terminal" evidence="2">
    <location>
        <begin position="13"/>
        <end position="171"/>
    </location>
</feature>
<dbReference type="Proteomes" id="UP001149009">
    <property type="component" value="Unassembled WGS sequence"/>
</dbReference>
<dbReference type="SUPFAM" id="SSF53756">
    <property type="entry name" value="UDP-Glycosyltransferase/glycogen phosphorylase"/>
    <property type="match status" value="1"/>
</dbReference>
<protein>
    <submittedName>
        <fullName evidence="3">Glycosyltransferase family 4 protein</fullName>
    </submittedName>
</protein>
<dbReference type="PANTHER" id="PTHR12526">
    <property type="entry name" value="GLYCOSYLTRANSFERASE"/>
    <property type="match status" value="1"/>
</dbReference>
<gene>
    <name evidence="3" type="ORF">NYR54_18655</name>
</gene>
<keyword evidence="4" id="KW-1185">Reference proteome</keyword>
<proteinExistence type="predicted"/>
<dbReference type="Gene3D" id="3.40.50.2000">
    <property type="entry name" value="Glycogen Phosphorylase B"/>
    <property type="match status" value="2"/>
</dbReference>
<dbReference type="Pfam" id="PF13439">
    <property type="entry name" value="Glyco_transf_4"/>
    <property type="match status" value="1"/>
</dbReference>
<dbReference type="GO" id="GO:0016757">
    <property type="term" value="F:glycosyltransferase activity"/>
    <property type="evidence" value="ECO:0007669"/>
    <property type="project" value="InterPro"/>
</dbReference>